<gene>
    <name evidence="2" type="ORF">A1OE_1311</name>
</gene>
<keyword evidence="1" id="KW-0812">Transmembrane</keyword>
<evidence type="ECO:0000256" key="1">
    <source>
        <dbReference type="SAM" id="Phobius"/>
    </source>
</evidence>
<keyword evidence="1" id="KW-0472">Membrane</keyword>
<dbReference type="KEGG" id="thal:A1OE_1311"/>
<sequence>MHLILFSLEKNDSDLTYSSLLSIYLFEIILLICDTLSN</sequence>
<keyword evidence="1" id="KW-1133">Transmembrane helix</keyword>
<evidence type="ECO:0000313" key="3">
    <source>
        <dbReference type="Proteomes" id="UP000010077"/>
    </source>
</evidence>
<feature type="transmembrane region" description="Helical" evidence="1">
    <location>
        <begin position="15"/>
        <end position="33"/>
    </location>
</feature>
<dbReference type="HOGENOM" id="CLU_3326028_0_0_5"/>
<proteinExistence type="predicted"/>
<reference evidence="2 3" key="1">
    <citation type="journal article" date="2012" name="Proc. Natl. Acad. Sci. U.S.A.">
        <title>Genome streamlining and chemical defense in a coral reef symbiosis.</title>
        <authorList>
            <person name="Kwan J.C."/>
            <person name="Donia M.S."/>
            <person name="Han A.W."/>
            <person name="Hirose E."/>
            <person name="Haygood M.G."/>
            <person name="Schmidt E.W."/>
        </authorList>
    </citation>
    <scope>NUCLEOTIDE SEQUENCE [LARGE SCALE GENOMIC DNA]</scope>
    <source>
        <strain evidence="2 3">L2</strain>
    </source>
</reference>
<name>K7YSJ1_9PROT</name>
<dbReference type="Proteomes" id="UP000010077">
    <property type="component" value="Chromosome"/>
</dbReference>
<organism evidence="2 3">
    <name type="scientific">Candidatus Endolissoclinum faulkneri L2</name>
    <dbReference type="NCBI Taxonomy" id="1193729"/>
    <lineage>
        <taxon>Bacteria</taxon>
        <taxon>Pseudomonadati</taxon>
        <taxon>Pseudomonadota</taxon>
        <taxon>Alphaproteobacteria</taxon>
        <taxon>Rhodospirillales</taxon>
        <taxon>Rhodospirillaceae</taxon>
        <taxon>Candidatus Endolissoclinum</taxon>
    </lineage>
</organism>
<dbReference type="AlphaFoldDB" id="K7YSJ1"/>
<dbReference type="EMBL" id="CP003539">
    <property type="protein sequence ID" value="AFX99484.1"/>
    <property type="molecule type" value="Genomic_DNA"/>
</dbReference>
<accession>K7YSJ1</accession>
<protein>
    <submittedName>
        <fullName evidence="2">Uncharacterized protein</fullName>
    </submittedName>
</protein>
<evidence type="ECO:0000313" key="2">
    <source>
        <dbReference type="EMBL" id="AFX99484.1"/>
    </source>
</evidence>
<keyword evidence="3" id="KW-1185">Reference proteome</keyword>